<reference evidence="1 2" key="2">
    <citation type="submission" date="2018-11" db="EMBL/GenBank/DDBJ databases">
        <authorList>
            <consortium name="Pathogen Informatics"/>
        </authorList>
    </citation>
    <scope>NUCLEOTIDE SEQUENCE [LARGE SCALE GENOMIC DNA]</scope>
    <source>
        <strain evidence="1 2">MHpl1</strain>
    </source>
</reference>
<protein>
    <submittedName>
        <fullName evidence="3">Galectin</fullName>
    </submittedName>
</protein>
<dbReference type="AlphaFoldDB" id="A0A158QNB5"/>
<gene>
    <name evidence="1" type="ORF">HPLM_LOCUS10094</name>
</gene>
<accession>A0A158QNB5</accession>
<dbReference type="EMBL" id="UZAF01017214">
    <property type="protein sequence ID" value="VDO39193.1"/>
    <property type="molecule type" value="Genomic_DNA"/>
</dbReference>
<organism evidence="3">
    <name type="scientific">Haemonchus placei</name>
    <name type="common">Barber's pole worm</name>
    <dbReference type="NCBI Taxonomy" id="6290"/>
    <lineage>
        <taxon>Eukaryota</taxon>
        <taxon>Metazoa</taxon>
        <taxon>Ecdysozoa</taxon>
        <taxon>Nematoda</taxon>
        <taxon>Chromadorea</taxon>
        <taxon>Rhabditida</taxon>
        <taxon>Rhabditina</taxon>
        <taxon>Rhabditomorpha</taxon>
        <taxon>Strongyloidea</taxon>
        <taxon>Trichostrongylidae</taxon>
        <taxon>Haemonchus</taxon>
    </lineage>
</organism>
<evidence type="ECO:0000313" key="3">
    <source>
        <dbReference type="WBParaSite" id="HPLM_0001010201-mRNA-1"/>
    </source>
</evidence>
<proteinExistence type="predicted"/>
<evidence type="ECO:0000313" key="2">
    <source>
        <dbReference type="Proteomes" id="UP000268014"/>
    </source>
</evidence>
<dbReference type="WBParaSite" id="HPLM_0001010201-mRNA-1">
    <property type="protein sequence ID" value="HPLM_0001010201-mRNA-1"/>
    <property type="gene ID" value="HPLM_0001010201"/>
</dbReference>
<evidence type="ECO:0000313" key="1">
    <source>
        <dbReference type="EMBL" id="VDO39193.1"/>
    </source>
</evidence>
<name>A0A158QNB5_HAEPC</name>
<reference evidence="3" key="1">
    <citation type="submission" date="2016-04" db="UniProtKB">
        <authorList>
            <consortium name="WormBaseParasite"/>
        </authorList>
    </citation>
    <scope>IDENTIFICATION</scope>
</reference>
<dbReference type="Proteomes" id="UP000268014">
    <property type="component" value="Unassembled WGS sequence"/>
</dbReference>
<sequence>MSLDFRTSFCYHMHSDRQPLGMLYNNGSVCICGGIDPWVRRHGSAHVDMECFSVIVVQHKVISIECCVVGLFKAIGEVHIMGLANINRSSSDVPFTVNKTEPSELFQRSLPNVVHNHVTVNFRITIFNVVHAGLHFSKSPISGDFKSHFVSSVMAPRGVTLIQEDRYDLL</sequence>
<keyword evidence="2" id="KW-1185">Reference proteome</keyword>